<evidence type="ECO:0000256" key="7">
    <source>
        <dbReference type="RuleBase" id="RU363032"/>
    </source>
</evidence>
<dbReference type="Pfam" id="PF00528">
    <property type="entry name" value="BPD_transp_1"/>
    <property type="match status" value="1"/>
</dbReference>
<evidence type="ECO:0000256" key="1">
    <source>
        <dbReference type="ARBA" id="ARBA00004651"/>
    </source>
</evidence>
<feature type="transmembrane region" description="Helical" evidence="7">
    <location>
        <begin position="227"/>
        <end position="252"/>
    </location>
</feature>
<feature type="transmembrane region" description="Helical" evidence="7">
    <location>
        <begin position="106"/>
        <end position="131"/>
    </location>
</feature>
<keyword evidence="2 7" id="KW-0813">Transport</keyword>
<dbReference type="GO" id="GO:0005886">
    <property type="term" value="C:plasma membrane"/>
    <property type="evidence" value="ECO:0007669"/>
    <property type="project" value="UniProtKB-SubCell"/>
</dbReference>
<accession>A0A840WEM9</accession>
<feature type="compositionally biased region" description="Low complexity" evidence="8">
    <location>
        <begin position="22"/>
        <end position="37"/>
    </location>
</feature>
<proteinExistence type="inferred from homology"/>
<organism evidence="10 11">
    <name type="scientific">Nocardiopsis metallicus</name>
    <dbReference type="NCBI Taxonomy" id="179819"/>
    <lineage>
        <taxon>Bacteria</taxon>
        <taxon>Bacillati</taxon>
        <taxon>Actinomycetota</taxon>
        <taxon>Actinomycetes</taxon>
        <taxon>Streptosporangiales</taxon>
        <taxon>Nocardiopsidaceae</taxon>
        <taxon>Nocardiopsis</taxon>
    </lineage>
</organism>
<evidence type="ECO:0000256" key="2">
    <source>
        <dbReference type="ARBA" id="ARBA00022448"/>
    </source>
</evidence>
<dbReference type="GO" id="GO:0055085">
    <property type="term" value="P:transmembrane transport"/>
    <property type="evidence" value="ECO:0007669"/>
    <property type="project" value="InterPro"/>
</dbReference>
<evidence type="ECO:0000256" key="5">
    <source>
        <dbReference type="ARBA" id="ARBA00022989"/>
    </source>
</evidence>
<protein>
    <submittedName>
        <fullName evidence="10">ABC-type nitrate/sulfonate/bicarbonate transport system permease component</fullName>
    </submittedName>
</protein>
<feature type="transmembrane region" description="Helical" evidence="7">
    <location>
        <begin position="264"/>
        <end position="285"/>
    </location>
</feature>
<name>A0A840WEM9_9ACTN</name>
<dbReference type="Gene3D" id="1.10.3720.10">
    <property type="entry name" value="MetI-like"/>
    <property type="match status" value="1"/>
</dbReference>
<feature type="region of interest" description="Disordered" evidence="8">
    <location>
        <begin position="1"/>
        <end position="43"/>
    </location>
</feature>
<evidence type="ECO:0000313" key="10">
    <source>
        <dbReference type="EMBL" id="MBB5490167.1"/>
    </source>
</evidence>
<evidence type="ECO:0000256" key="6">
    <source>
        <dbReference type="ARBA" id="ARBA00023136"/>
    </source>
</evidence>
<dbReference type="InterPro" id="IPR035906">
    <property type="entry name" value="MetI-like_sf"/>
</dbReference>
<evidence type="ECO:0000256" key="4">
    <source>
        <dbReference type="ARBA" id="ARBA00022692"/>
    </source>
</evidence>
<evidence type="ECO:0000256" key="8">
    <source>
        <dbReference type="SAM" id="MobiDB-lite"/>
    </source>
</evidence>
<dbReference type="PANTHER" id="PTHR30151:SF0">
    <property type="entry name" value="ABC TRANSPORTER PERMEASE PROTEIN MJ0413-RELATED"/>
    <property type="match status" value="1"/>
</dbReference>
<dbReference type="EMBL" id="JACHDO010000001">
    <property type="protein sequence ID" value="MBB5490167.1"/>
    <property type="molecule type" value="Genomic_DNA"/>
</dbReference>
<dbReference type="PANTHER" id="PTHR30151">
    <property type="entry name" value="ALKANE SULFONATE ABC TRANSPORTER-RELATED, MEMBRANE SUBUNIT"/>
    <property type="match status" value="1"/>
</dbReference>
<dbReference type="RefSeq" id="WP_184363173.1">
    <property type="nucleotide sequence ID" value="NZ_JACHDO010000001.1"/>
</dbReference>
<keyword evidence="6 7" id="KW-0472">Membrane</keyword>
<keyword evidence="11" id="KW-1185">Reference proteome</keyword>
<dbReference type="AlphaFoldDB" id="A0A840WEM9"/>
<dbReference type="InterPro" id="IPR000515">
    <property type="entry name" value="MetI-like"/>
</dbReference>
<dbReference type="CDD" id="cd06261">
    <property type="entry name" value="TM_PBP2"/>
    <property type="match status" value="1"/>
</dbReference>
<reference evidence="10 11" key="1">
    <citation type="submission" date="2020-08" db="EMBL/GenBank/DDBJ databases">
        <title>Sequencing the genomes of 1000 actinobacteria strains.</title>
        <authorList>
            <person name="Klenk H.-P."/>
        </authorList>
    </citation>
    <scope>NUCLEOTIDE SEQUENCE [LARGE SCALE GENOMIC DNA]</scope>
    <source>
        <strain evidence="10 11">DSM 44598</strain>
    </source>
</reference>
<sequence length="303" mass="32066">MSQPTTVQPGATGPSDHEGPEQGPQGRAPGRAAGSTASRRRRPGAPGIGLRLLHVLALPTLIVGVYWAVTAQPGASFYTPTPAAIASAFADLWFSERFFVDVLPSLGRLLAGFAIAAVIGVGLGVLLGLDARVRATIEPVLEFLRAIPPPVLVPLMIMLAGIDDSMKIMVIVFGCVWPVLLNTVEGVRAVDPVLSDTARCYGVSGLTRLRVLVLRSASPQIMAGLRLALALAIILMVISEMFASSSGLGFAIVQFQRTFAIPEMWAGMVLLGVIGFLLSSLFELVEGRVLGWYRGLRAANRGE</sequence>
<feature type="domain" description="ABC transmembrane type-1" evidence="9">
    <location>
        <begin position="102"/>
        <end position="286"/>
    </location>
</feature>
<feature type="transmembrane region" description="Helical" evidence="7">
    <location>
        <begin position="48"/>
        <end position="69"/>
    </location>
</feature>
<comment type="subcellular location">
    <subcellularLocation>
        <location evidence="1 7">Cell membrane</location>
        <topology evidence="1 7">Multi-pass membrane protein</topology>
    </subcellularLocation>
</comment>
<keyword evidence="4 7" id="KW-0812">Transmembrane</keyword>
<evidence type="ECO:0000313" key="11">
    <source>
        <dbReference type="Proteomes" id="UP000579647"/>
    </source>
</evidence>
<gene>
    <name evidence="10" type="ORF">HNR07_001304</name>
</gene>
<dbReference type="SUPFAM" id="SSF161098">
    <property type="entry name" value="MetI-like"/>
    <property type="match status" value="1"/>
</dbReference>
<keyword evidence="3" id="KW-1003">Cell membrane</keyword>
<feature type="transmembrane region" description="Helical" evidence="7">
    <location>
        <begin position="143"/>
        <end position="162"/>
    </location>
</feature>
<evidence type="ECO:0000256" key="3">
    <source>
        <dbReference type="ARBA" id="ARBA00022475"/>
    </source>
</evidence>
<comment type="caution">
    <text evidence="10">The sequence shown here is derived from an EMBL/GenBank/DDBJ whole genome shotgun (WGS) entry which is preliminary data.</text>
</comment>
<keyword evidence="5 7" id="KW-1133">Transmembrane helix</keyword>
<dbReference type="Proteomes" id="UP000579647">
    <property type="component" value="Unassembled WGS sequence"/>
</dbReference>
<dbReference type="PROSITE" id="PS50928">
    <property type="entry name" value="ABC_TM1"/>
    <property type="match status" value="1"/>
</dbReference>
<evidence type="ECO:0000259" key="9">
    <source>
        <dbReference type="PROSITE" id="PS50928"/>
    </source>
</evidence>
<comment type="similarity">
    <text evidence="7">Belongs to the binding-protein-dependent transport system permease family.</text>
</comment>